<feature type="compositionally biased region" description="Pro residues" evidence="1">
    <location>
        <begin position="1"/>
        <end position="11"/>
    </location>
</feature>
<reference evidence="3" key="1">
    <citation type="submission" date="2023-01" db="EMBL/GenBank/DDBJ databases">
        <title>The diversity of Class Acidimicrobiia in South China Sea sediment environments and the proposal of Iamia marina sp. nov., a novel species of the genus Iamia.</title>
        <authorList>
            <person name="He Y."/>
            <person name="Tian X."/>
        </authorList>
    </citation>
    <scope>NUCLEOTIDE SEQUENCE</scope>
    <source>
        <strain evidence="3">DSM 19957</strain>
    </source>
</reference>
<evidence type="ECO:0000256" key="2">
    <source>
        <dbReference type="SAM" id="Phobius"/>
    </source>
</evidence>
<keyword evidence="2" id="KW-1133">Transmembrane helix</keyword>
<dbReference type="Gene3D" id="1.20.1070.10">
    <property type="entry name" value="Rhodopsin 7-helix transmembrane proteins"/>
    <property type="match status" value="1"/>
</dbReference>
<keyword evidence="2" id="KW-0472">Membrane</keyword>
<dbReference type="KEGG" id="ima:PO878_12565"/>
<feature type="transmembrane region" description="Helical" evidence="2">
    <location>
        <begin position="141"/>
        <end position="160"/>
    </location>
</feature>
<feature type="transmembrane region" description="Helical" evidence="2">
    <location>
        <begin position="241"/>
        <end position="263"/>
    </location>
</feature>
<dbReference type="Pfam" id="PF18761">
    <property type="entry name" value="Heliorhodopsin"/>
    <property type="match status" value="1"/>
</dbReference>
<name>A0AAE9Y3H4_9ACTN</name>
<feature type="transmembrane region" description="Helical" evidence="2">
    <location>
        <begin position="172"/>
        <end position="196"/>
    </location>
</feature>
<protein>
    <submittedName>
        <fullName evidence="3">Heliorhodopsin HeR</fullName>
    </submittedName>
</protein>
<feature type="transmembrane region" description="Helical" evidence="2">
    <location>
        <begin position="118"/>
        <end position="135"/>
    </location>
</feature>
<proteinExistence type="predicted"/>
<dbReference type="InterPro" id="IPR041113">
    <property type="entry name" value="Heliorhodopsin"/>
</dbReference>
<dbReference type="AlphaFoldDB" id="A0AAE9Y3H4"/>
<gene>
    <name evidence="3" type="primary">heR</name>
    <name evidence="3" type="ORF">PO878_12565</name>
</gene>
<sequence>MTSSPPTPPSTATPEHPTARPRLRRFNALMAVLHAAQATAMLVLANDFALPVITTFLTGPPGGDVTPERVTEQLEIPLGPAVACFLAISALFHLLVVLPRVHTTYLREIDAGRNRFRWVEYAFSASLMIVLIAQITGISDVAALIALFGVNASMILFGWVMEVANPPGRPVWWTPFWFGCIAGAVPWVAIAIYLVGPTETPGFVYGIFVSLFVLFNCFAVNQVLQYKGVGPWRTYAFGETVYVWLSLVAKSALAWQVFVNVLVD</sequence>
<keyword evidence="2" id="KW-0812">Transmembrane</keyword>
<dbReference type="NCBIfam" id="NF038020">
    <property type="entry name" value="HeR"/>
    <property type="match status" value="1"/>
</dbReference>
<evidence type="ECO:0000313" key="4">
    <source>
        <dbReference type="Proteomes" id="UP001216390"/>
    </source>
</evidence>
<organism evidence="3 4">
    <name type="scientific">Iamia majanohamensis</name>
    <dbReference type="NCBI Taxonomy" id="467976"/>
    <lineage>
        <taxon>Bacteria</taxon>
        <taxon>Bacillati</taxon>
        <taxon>Actinomycetota</taxon>
        <taxon>Acidimicrobiia</taxon>
        <taxon>Acidimicrobiales</taxon>
        <taxon>Iamiaceae</taxon>
        <taxon>Iamia</taxon>
    </lineage>
</organism>
<dbReference type="Proteomes" id="UP001216390">
    <property type="component" value="Chromosome"/>
</dbReference>
<dbReference type="RefSeq" id="WP_272734854.1">
    <property type="nucleotide sequence ID" value="NZ_CP116942.1"/>
</dbReference>
<feature type="transmembrane region" description="Helical" evidence="2">
    <location>
        <begin position="202"/>
        <end position="220"/>
    </location>
</feature>
<feature type="region of interest" description="Disordered" evidence="1">
    <location>
        <begin position="1"/>
        <end position="20"/>
    </location>
</feature>
<evidence type="ECO:0000313" key="3">
    <source>
        <dbReference type="EMBL" id="WCO65329.1"/>
    </source>
</evidence>
<evidence type="ECO:0000256" key="1">
    <source>
        <dbReference type="SAM" id="MobiDB-lite"/>
    </source>
</evidence>
<dbReference type="EMBL" id="CP116942">
    <property type="protein sequence ID" value="WCO65329.1"/>
    <property type="molecule type" value="Genomic_DNA"/>
</dbReference>
<accession>A0AAE9Y3H4</accession>
<keyword evidence="4" id="KW-1185">Reference proteome</keyword>
<feature type="transmembrane region" description="Helical" evidence="2">
    <location>
        <begin position="78"/>
        <end position="98"/>
    </location>
</feature>